<evidence type="ECO:0000313" key="2">
    <source>
        <dbReference type="Proteomes" id="UP000230233"/>
    </source>
</evidence>
<organism evidence="1 2">
    <name type="scientific">Caenorhabditis nigoni</name>
    <dbReference type="NCBI Taxonomy" id="1611254"/>
    <lineage>
        <taxon>Eukaryota</taxon>
        <taxon>Metazoa</taxon>
        <taxon>Ecdysozoa</taxon>
        <taxon>Nematoda</taxon>
        <taxon>Chromadorea</taxon>
        <taxon>Rhabditida</taxon>
        <taxon>Rhabditina</taxon>
        <taxon>Rhabditomorpha</taxon>
        <taxon>Rhabditoidea</taxon>
        <taxon>Rhabditidae</taxon>
        <taxon>Peloderinae</taxon>
        <taxon>Caenorhabditis</taxon>
    </lineage>
</organism>
<reference evidence="2" key="1">
    <citation type="submission" date="2017-10" db="EMBL/GenBank/DDBJ databases">
        <title>Rapid genome shrinkage in a self-fertile nematode reveals novel sperm competition proteins.</title>
        <authorList>
            <person name="Yin D."/>
            <person name="Schwarz E.M."/>
            <person name="Thomas C.G."/>
            <person name="Felde R.L."/>
            <person name="Korf I.F."/>
            <person name="Cutter A.D."/>
            <person name="Schartner C.M."/>
            <person name="Ralston E.J."/>
            <person name="Meyer B.J."/>
            <person name="Haag E.S."/>
        </authorList>
    </citation>
    <scope>NUCLEOTIDE SEQUENCE [LARGE SCALE GENOMIC DNA]</scope>
    <source>
        <strain evidence="2">JU1422</strain>
    </source>
</reference>
<proteinExistence type="predicted"/>
<accession>A0A2G5SUX5</accession>
<dbReference type="AlphaFoldDB" id="A0A2G5SUX5"/>
<sequence length="248" mass="28595">MDSKQSDIPPFPSLRDLPAMVHQMIQNQLPPFQPGIFNTRDWRIMSNTNASFIEIPGFHVWTQFFVNAQPPTIPINPLDHFSFCIAYAKYAQNPTAENIIGYIVPDMGWKNLPMPTQLHVQSTFPFNALRGHPWVAAWLEPFDISNMKPATTLVEEMSDCMTFYSMVFMQLGVPSSLPVSEMMRASAKLRFLCRVPLCKFFNVGCKSNEDPALRNKAEEEKCIKEVILWNKLMMDHVIHYDVKMKMKF</sequence>
<dbReference type="EMBL" id="PDUG01000006">
    <property type="protein sequence ID" value="PIC18752.1"/>
    <property type="molecule type" value="Genomic_DNA"/>
</dbReference>
<dbReference type="Proteomes" id="UP000230233">
    <property type="component" value="Chromosome X"/>
</dbReference>
<comment type="caution">
    <text evidence="1">The sequence shown here is derived from an EMBL/GenBank/DDBJ whole genome shotgun (WGS) entry which is preliminary data.</text>
</comment>
<name>A0A2G5SUX5_9PELO</name>
<dbReference type="OrthoDB" id="10378783at2759"/>
<protein>
    <submittedName>
        <fullName evidence="1">Uncharacterized protein</fullName>
    </submittedName>
</protein>
<keyword evidence="2" id="KW-1185">Reference proteome</keyword>
<evidence type="ECO:0000313" key="1">
    <source>
        <dbReference type="EMBL" id="PIC18752.1"/>
    </source>
</evidence>
<gene>
    <name evidence="1" type="primary">Cnig_chr_X.g24538</name>
    <name evidence="1" type="ORF">B9Z55_024538</name>
</gene>